<dbReference type="RefSeq" id="WP_132004677.1">
    <property type="nucleotide sequence ID" value="NZ_JABUHM010000015.1"/>
</dbReference>
<evidence type="ECO:0000259" key="1">
    <source>
        <dbReference type="Pfam" id="PF13021"/>
    </source>
</evidence>
<protein>
    <submittedName>
        <fullName evidence="2">Uncharacterized protein DUF3885</fullName>
    </submittedName>
</protein>
<accession>A0A4R2BI72</accession>
<proteinExistence type="predicted"/>
<comment type="caution">
    <text evidence="2">The sequence shown here is derived from an EMBL/GenBank/DDBJ whole genome shotgun (WGS) entry which is preliminary data.</text>
</comment>
<organism evidence="2 3">
    <name type="scientific">Mesobacillus foraminis</name>
    <dbReference type="NCBI Taxonomy" id="279826"/>
    <lineage>
        <taxon>Bacteria</taxon>
        <taxon>Bacillati</taxon>
        <taxon>Bacillota</taxon>
        <taxon>Bacilli</taxon>
        <taxon>Bacillales</taxon>
        <taxon>Bacillaceae</taxon>
        <taxon>Mesobacillus</taxon>
    </lineage>
</organism>
<sequence length="214" mass="25152">MLANDYLGRMFPSLLLSPGLFYRWEIGIRFELGINYTPDLAYVNSPYLQGVYKRAITLFEELHSPNDSIFIVIDIYDDGHGYRNRKFLRRFIKEKSLLYQLRHETLPDVYSEESEEDSSKIFRFTLRCRPSDLKYTSMLKAICNQDMGIKPSLSHTVYFMNLSRNTIFHVYDDRGCDVLGASPDSLKGVYERFSDWILEYDRDEIDKVFIKGGQ</sequence>
<dbReference type="InterPro" id="IPR024976">
    <property type="entry name" value="DUF3885"/>
</dbReference>
<name>A0A4R2BI72_9BACI</name>
<evidence type="ECO:0000313" key="3">
    <source>
        <dbReference type="Proteomes" id="UP000295689"/>
    </source>
</evidence>
<dbReference type="Pfam" id="PF13021">
    <property type="entry name" value="DUF3885"/>
    <property type="match status" value="1"/>
</dbReference>
<dbReference type="AlphaFoldDB" id="A0A4R2BI72"/>
<gene>
    <name evidence="2" type="ORF">EV146_104385</name>
</gene>
<keyword evidence="3" id="KW-1185">Reference proteome</keyword>
<dbReference type="EMBL" id="SLVV01000004">
    <property type="protein sequence ID" value="TCN26275.1"/>
    <property type="molecule type" value="Genomic_DNA"/>
</dbReference>
<dbReference type="Proteomes" id="UP000295689">
    <property type="component" value="Unassembled WGS sequence"/>
</dbReference>
<feature type="domain" description="DUF3885" evidence="1">
    <location>
        <begin position="4"/>
        <end position="201"/>
    </location>
</feature>
<evidence type="ECO:0000313" key="2">
    <source>
        <dbReference type="EMBL" id="TCN26275.1"/>
    </source>
</evidence>
<reference evidence="2 3" key="1">
    <citation type="journal article" date="2015" name="Stand. Genomic Sci.">
        <title>Genomic Encyclopedia of Bacterial and Archaeal Type Strains, Phase III: the genomes of soil and plant-associated and newly described type strains.</title>
        <authorList>
            <person name="Whitman W.B."/>
            <person name="Woyke T."/>
            <person name="Klenk H.P."/>
            <person name="Zhou Y."/>
            <person name="Lilburn T.G."/>
            <person name="Beck B.J."/>
            <person name="De Vos P."/>
            <person name="Vandamme P."/>
            <person name="Eisen J.A."/>
            <person name="Garrity G."/>
            <person name="Hugenholtz P."/>
            <person name="Kyrpides N.C."/>
        </authorList>
    </citation>
    <scope>NUCLEOTIDE SEQUENCE [LARGE SCALE GENOMIC DNA]</scope>
    <source>
        <strain evidence="2 3">CV53</strain>
    </source>
</reference>